<keyword evidence="2" id="KW-1185">Reference proteome</keyword>
<evidence type="ECO:0000313" key="1">
    <source>
        <dbReference type="EMBL" id="MBP2234683.1"/>
    </source>
</evidence>
<protein>
    <submittedName>
        <fullName evidence="1">Aspartokinase</fullName>
    </submittedName>
</protein>
<reference evidence="1 2" key="1">
    <citation type="submission" date="2021-03" db="EMBL/GenBank/DDBJ databases">
        <title>Genomic Encyclopedia of Type Strains, Phase IV (KMG-IV): sequencing the most valuable type-strain genomes for metagenomic binning, comparative biology and taxonomic classification.</title>
        <authorList>
            <person name="Goeker M."/>
        </authorList>
    </citation>
    <scope>NUCLEOTIDE SEQUENCE [LARGE SCALE GENOMIC DNA]</scope>
    <source>
        <strain evidence="1 2">DSM 13372</strain>
    </source>
</reference>
<sequence length="91" mass="9785">MAETHAISRPRALSDYPGREADCVAALRPAVAELAETSQDSIVAAMGGEMTDDLLALARKAEKAGWRFEEASDAIEKLAREYEGAKGTIFD</sequence>
<accession>A0ABS4QVN0</accession>
<name>A0ABS4QVN0_9HYPH</name>
<organism evidence="1 2">
    <name type="scientific">Sinorhizobium kostiense</name>
    <dbReference type="NCBI Taxonomy" id="76747"/>
    <lineage>
        <taxon>Bacteria</taxon>
        <taxon>Pseudomonadati</taxon>
        <taxon>Pseudomonadota</taxon>
        <taxon>Alphaproteobacteria</taxon>
        <taxon>Hyphomicrobiales</taxon>
        <taxon>Rhizobiaceae</taxon>
        <taxon>Sinorhizobium/Ensifer group</taxon>
        <taxon>Sinorhizobium</taxon>
    </lineage>
</organism>
<gene>
    <name evidence="1" type="ORF">J2Z31_001173</name>
</gene>
<dbReference type="EMBL" id="JAGILA010000001">
    <property type="protein sequence ID" value="MBP2234683.1"/>
    <property type="molecule type" value="Genomic_DNA"/>
</dbReference>
<comment type="caution">
    <text evidence="1">The sequence shown here is derived from an EMBL/GenBank/DDBJ whole genome shotgun (WGS) entry which is preliminary data.</text>
</comment>
<proteinExistence type="predicted"/>
<evidence type="ECO:0000313" key="2">
    <source>
        <dbReference type="Proteomes" id="UP000730739"/>
    </source>
</evidence>
<dbReference type="RefSeq" id="WP_209600894.1">
    <property type="nucleotide sequence ID" value="NZ_JAGILA010000001.1"/>
</dbReference>
<dbReference type="Proteomes" id="UP000730739">
    <property type="component" value="Unassembled WGS sequence"/>
</dbReference>